<protein>
    <submittedName>
        <fullName evidence="1">Uncharacterized protein</fullName>
    </submittedName>
</protein>
<evidence type="ECO:0000313" key="1">
    <source>
        <dbReference type="EMBL" id="KAI4356341.1"/>
    </source>
</evidence>
<name>A0ACB9Q923_BAUVA</name>
<accession>A0ACB9Q923</accession>
<dbReference type="EMBL" id="CM039426">
    <property type="protein sequence ID" value="KAI4356341.1"/>
    <property type="molecule type" value="Genomic_DNA"/>
</dbReference>
<organism evidence="1 2">
    <name type="scientific">Bauhinia variegata</name>
    <name type="common">Purple orchid tree</name>
    <name type="synonym">Phanera variegata</name>
    <dbReference type="NCBI Taxonomy" id="167791"/>
    <lineage>
        <taxon>Eukaryota</taxon>
        <taxon>Viridiplantae</taxon>
        <taxon>Streptophyta</taxon>
        <taxon>Embryophyta</taxon>
        <taxon>Tracheophyta</taxon>
        <taxon>Spermatophyta</taxon>
        <taxon>Magnoliopsida</taxon>
        <taxon>eudicotyledons</taxon>
        <taxon>Gunneridae</taxon>
        <taxon>Pentapetalae</taxon>
        <taxon>rosids</taxon>
        <taxon>fabids</taxon>
        <taxon>Fabales</taxon>
        <taxon>Fabaceae</taxon>
        <taxon>Cercidoideae</taxon>
        <taxon>Cercideae</taxon>
        <taxon>Bauhiniinae</taxon>
        <taxon>Bauhinia</taxon>
    </lineage>
</organism>
<dbReference type="Proteomes" id="UP000828941">
    <property type="component" value="Chromosome 1"/>
</dbReference>
<proteinExistence type="predicted"/>
<gene>
    <name evidence="1" type="ORF">L6164_000371</name>
</gene>
<keyword evidence="2" id="KW-1185">Reference proteome</keyword>
<reference evidence="1 2" key="1">
    <citation type="journal article" date="2022" name="DNA Res.">
        <title>Chromosomal-level genome assembly of the orchid tree Bauhinia variegata (Leguminosae; Cercidoideae) supports the allotetraploid origin hypothesis of Bauhinia.</title>
        <authorList>
            <person name="Zhong Y."/>
            <person name="Chen Y."/>
            <person name="Zheng D."/>
            <person name="Pang J."/>
            <person name="Liu Y."/>
            <person name="Luo S."/>
            <person name="Meng S."/>
            <person name="Qian L."/>
            <person name="Wei D."/>
            <person name="Dai S."/>
            <person name="Zhou R."/>
        </authorList>
    </citation>
    <scope>NUCLEOTIDE SEQUENCE [LARGE SCALE GENOMIC DNA]</scope>
    <source>
        <strain evidence="1">BV-YZ2020</strain>
    </source>
</reference>
<evidence type="ECO:0000313" key="2">
    <source>
        <dbReference type="Proteomes" id="UP000828941"/>
    </source>
</evidence>
<comment type="caution">
    <text evidence="1">The sequence shown here is derived from an EMBL/GenBank/DDBJ whole genome shotgun (WGS) entry which is preliminary data.</text>
</comment>
<sequence>MGGDAIASHDEDSSLEEEFSLRSSSSSAFLRDYLSTKVVDGSLNGENRVVSRAAGVKGSRSSCTLDFEANERKKQNLYQEILRSYDSYSELRTNDTNLEDVKDKILSYSPGAWIEKVGGLKLNDYDVPKTLCLMLIGPRGSGKSSLINKIFKVFEDDIFAPVRAQVSYSSHIGDGTYFLQEYMIPRDSTSICFFDTRSLSDGSQDNDRMLNHWMMKGVRHGEPVVRDTDNDNLRKTMTYKAYQNGYNYSKIRKVNFVIYVVNGLSVLKEMENASDLESSYTKTIANTFKSPWLSFKDDKPVLVVTHGDLLSLSDRARVRAHLGELLGIPPTKQIFDIPESDSPGTELTICRMLQYAIEHAERNYPHKISTMDKVRRASLPLHVILFLLVLVVAIALAYHNSMHTLRAPQAFAGKVHGFHKKLKFPEKTTKIEWHKIRHIW</sequence>